<sequence length="123" mass="13107">MAAKQAELGEEHSPGIRTHTLYGKGAHREAKGNRSSRLFPGVASLEAAGTEGGVGWGGRAIWIWPGEPKAGVTWHGDGPDYLGAESKPPRQSPRSSALMRLGGGSRRCTAHLTRARHIIYNSP</sequence>
<feature type="region of interest" description="Disordered" evidence="1">
    <location>
        <begin position="1"/>
        <end position="35"/>
    </location>
</feature>
<dbReference type="EMBL" id="JAINUF010000013">
    <property type="protein sequence ID" value="KAJ8343790.1"/>
    <property type="molecule type" value="Genomic_DNA"/>
</dbReference>
<evidence type="ECO:0000313" key="3">
    <source>
        <dbReference type="Proteomes" id="UP001152622"/>
    </source>
</evidence>
<evidence type="ECO:0000256" key="1">
    <source>
        <dbReference type="SAM" id="MobiDB-lite"/>
    </source>
</evidence>
<feature type="region of interest" description="Disordered" evidence="1">
    <location>
        <begin position="74"/>
        <end position="103"/>
    </location>
</feature>
<gene>
    <name evidence="2" type="ORF">SKAU_G00311190</name>
</gene>
<keyword evidence="3" id="KW-1185">Reference proteome</keyword>
<dbReference type="AlphaFoldDB" id="A0A9Q1ERP8"/>
<reference evidence="2" key="1">
    <citation type="journal article" date="2023" name="Science">
        <title>Genome structures resolve the early diversification of teleost fishes.</title>
        <authorList>
            <person name="Parey E."/>
            <person name="Louis A."/>
            <person name="Montfort J."/>
            <person name="Bouchez O."/>
            <person name="Roques C."/>
            <person name="Iampietro C."/>
            <person name="Lluch J."/>
            <person name="Castinel A."/>
            <person name="Donnadieu C."/>
            <person name="Desvignes T."/>
            <person name="Floi Bucao C."/>
            <person name="Jouanno E."/>
            <person name="Wen M."/>
            <person name="Mejri S."/>
            <person name="Dirks R."/>
            <person name="Jansen H."/>
            <person name="Henkel C."/>
            <person name="Chen W.J."/>
            <person name="Zahm M."/>
            <person name="Cabau C."/>
            <person name="Klopp C."/>
            <person name="Thompson A.W."/>
            <person name="Robinson-Rechavi M."/>
            <person name="Braasch I."/>
            <person name="Lecointre G."/>
            <person name="Bobe J."/>
            <person name="Postlethwait J.H."/>
            <person name="Berthelot C."/>
            <person name="Roest Crollius H."/>
            <person name="Guiguen Y."/>
        </authorList>
    </citation>
    <scope>NUCLEOTIDE SEQUENCE</scope>
    <source>
        <strain evidence="2">WJC10195</strain>
    </source>
</reference>
<comment type="caution">
    <text evidence="2">The sequence shown here is derived from an EMBL/GenBank/DDBJ whole genome shotgun (WGS) entry which is preliminary data.</text>
</comment>
<dbReference type="Proteomes" id="UP001152622">
    <property type="component" value="Chromosome 13"/>
</dbReference>
<evidence type="ECO:0000313" key="2">
    <source>
        <dbReference type="EMBL" id="KAJ8343790.1"/>
    </source>
</evidence>
<organism evidence="2 3">
    <name type="scientific">Synaphobranchus kaupii</name>
    <name type="common">Kaup's arrowtooth eel</name>
    <dbReference type="NCBI Taxonomy" id="118154"/>
    <lineage>
        <taxon>Eukaryota</taxon>
        <taxon>Metazoa</taxon>
        <taxon>Chordata</taxon>
        <taxon>Craniata</taxon>
        <taxon>Vertebrata</taxon>
        <taxon>Euteleostomi</taxon>
        <taxon>Actinopterygii</taxon>
        <taxon>Neopterygii</taxon>
        <taxon>Teleostei</taxon>
        <taxon>Anguilliformes</taxon>
        <taxon>Synaphobranchidae</taxon>
        <taxon>Synaphobranchus</taxon>
    </lineage>
</organism>
<accession>A0A9Q1ERP8</accession>
<name>A0A9Q1ERP8_SYNKA</name>
<proteinExistence type="predicted"/>
<protein>
    <submittedName>
        <fullName evidence="2">Uncharacterized protein</fullName>
    </submittedName>
</protein>